<gene>
    <name evidence="1" type="ORF">apy_13040</name>
</gene>
<dbReference type="Proteomes" id="UP000291213">
    <property type="component" value="Unassembled WGS sequence"/>
</dbReference>
<reference evidence="1 2" key="1">
    <citation type="submission" date="2017-02" db="EMBL/GenBank/DDBJ databases">
        <title>isolation and characterization of a novel temperate virus Aeropyrum globular virus 1 infecting hyperthermophilic archaeon Aeropyrum.</title>
        <authorList>
            <person name="Yumiya M."/>
            <person name="Yoshida T."/>
            <person name="Sako Y."/>
        </authorList>
    </citation>
    <scope>NUCLEOTIDE SEQUENCE [LARGE SCALE GENOMIC DNA]</scope>
    <source>
        <strain evidence="1 2">YK1-12-2013</strain>
    </source>
</reference>
<evidence type="ECO:0000313" key="1">
    <source>
        <dbReference type="EMBL" id="GBF09579.1"/>
    </source>
</evidence>
<sequence length="64" mass="6912">MIYRGGAAGGIRTRDHRLSRGSTLWRVDDLGASPYEAGALPLSYGGPHPLVYTYSSEGLRVIYG</sequence>
<dbReference type="AlphaFoldDB" id="A0A401HB87"/>
<protein>
    <submittedName>
        <fullName evidence="1">Uncharacterized protein</fullName>
    </submittedName>
</protein>
<evidence type="ECO:0000313" key="2">
    <source>
        <dbReference type="Proteomes" id="UP000291213"/>
    </source>
</evidence>
<comment type="caution">
    <text evidence="1">The sequence shown here is derived from an EMBL/GenBank/DDBJ whole genome shotgun (WGS) entry which is preliminary data.</text>
</comment>
<proteinExistence type="predicted"/>
<name>A0A401HB87_AERPX</name>
<dbReference type="EMBL" id="BDMD01000078">
    <property type="protein sequence ID" value="GBF09579.1"/>
    <property type="molecule type" value="Genomic_DNA"/>
</dbReference>
<accession>A0A401HB87</accession>
<organism evidence="1 2">
    <name type="scientific">Aeropyrum pernix</name>
    <dbReference type="NCBI Taxonomy" id="56636"/>
    <lineage>
        <taxon>Archaea</taxon>
        <taxon>Thermoproteota</taxon>
        <taxon>Thermoprotei</taxon>
        <taxon>Desulfurococcales</taxon>
        <taxon>Desulfurococcaceae</taxon>
        <taxon>Aeropyrum</taxon>
    </lineage>
</organism>